<reference evidence="2" key="1">
    <citation type="journal article" date="2016" name="Nat. Biotechnol.">
        <title>Sequencing wild and cultivated cassava and related species reveals extensive interspecific hybridization and genetic diversity.</title>
        <authorList>
            <person name="Bredeson J.V."/>
            <person name="Lyons J.B."/>
            <person name="Prochnik S.E."/>
            <person name="Wu G.A."/>
            <person name="Ha C.M."/>
            <person name="Edsinger-Gonzales E."/>
            <person name="Grimwood J."/>
            <person name="Schmutz J."/>
            <person name="Rabbi I.Y."/>
            <person name="Egesi C."/>
            <person name="Nauluvula P."/>
            <person name="Lebot V."/>
            <person name="Ndunguru J."/>
            <person name="Mkamilo G."/>
            <person name="Bart R.S."/>
            <person name="Setter T.L."/>
            <person name="Gleadow R.M."/>
            <person name="Kulakow P."/>
            <person name="Ferguson M.E."/>
            <person name="Rounsley S."/>
            <person name="Rokhsar D.S."/>
        </authorList>
    </citation>
    <scope>NUCLEOTIDE SEQUENCE [LARGE SCALE GENOMIC DNA]</scope>
    <source>
        <strain evidence="2">cv. AM560-2</strain>
    </source>
</reference>
<dbReference type="EMBL" id="CM004404">
    <property type="protein sequence ID" value="KAG8632195.1"/>
    <property type="molecule type" value="Genomic_DNA"/>
</dbReference>
<name>A0ACB7FXF8_MANES</name>
<evidence type="ECO:0000313" key="1">
    <source>
        <dbReference type="EMBL" id="KAG8632195.1"/>
    </source>
</evidence>
<sequence length="395" mass="45443">MKTKNNENFIKKKINQCGFVDMLVVNPQGLAGGLVLAWTDYMSVSIVKYSSFFVHVSIMDQNSNVMFSAIFFYASCVDAECNDQFNFILEYSRVLNDTFILIGDFNCILHSWKRRVEGELIFRRLLFFPSFVNTLRVLDLSFKGPIFTWNNNRGDCFNIQERLDGSLASFLWCQFYPNAYVEHLEDIGSDHRPQLVCSSPPMAKAKKYYFDSRWCSNPTILVLVRNAWFQSFSGSVMFNSYVKIKACRKFIVDWHMNDTTNSKVINFQKSDIYFSSNVSLGQRNISRQNYQSLPLDHSKYFGLSYLIDRNVDGILMLDFMGIFQCIYLPIIAETLALQEALTGLLLHVSKNVTIEVNYLVVVNAVNFSIPEFSVASSIIFDYKTLISHGSNLCIR</sequence>
<proteinExistence type="predicted"/>
<organism evidence="1 2">
    <name type="scientific">Manihot esculenta</name>
    <name type="common">Cassava</name>
    <name type="synonym">Jatropha manihot</name>
    <dbReference type="NCBI Taxonomy" id="3983"/>
    <lineage>
        <taxon>Eukaryota</taxon>
        <taxon>Viridiplantae</taxon>
        <taxon>Streptophyta</taxon>
        <taxon>Embryophyta</taxon>
        <taxon>Tracheophyta</taxon>
        <taxon>Spermatophyta</taxon>
        <taxon>Magnoliopsida</taxon>
        <taxon>eudicotyledons</taxon>
        <taxon>Gunneridae</taxon>
        <taxon>Pentapetalae</taxon>
        <taxon>rosids</taxon>
        <taxon>fabids</taxon>
        <taxon>Malpighiales</taxon>
        <taxon>Euphorbiaceae</taxon>
        <taxon>Crotonoideae</taxon>
        <taxon>Manihoteae</taxon>
        <taxon>Manihot</taxon>
    </lineage>
</organism>
<accession>A0ACB7FXF8</accession>
<keyword evidence="2" id="KW-1185">Reference proteome</keyword>
<protein>
    <submittedName>
        <fullName evidence="1">Uncharacterized protein</fullName>
    </submittedName>
</protein>
<evidence type="ECO:0000313" key="2">
    <source>
        <dbReference type="Proteomes" id="UP000091857"/>
    </source>
</evidence>
<gene>
    <name evidence="1" type="ORF">MANES_18G001501v8</name>
</gene>
<dbReference type="Proteomes" id="UP000091857">
    <property type="component" value="Chromosome 18"/>
</dbReference>
<comment type="caution">
    <text evidence="1">The sequence shown here is derived from an EMBL/GenBank/DDBJ whole genome shotgun (WGS) entry which is preliminary data.</text>
</comment>